<evidence type="ECO:0000259" key="2">
    <source>
        <dbReference type="SMART" id="SM00244"/>
    </source>
</evidence>
<dbReference type="PANTHER" id="PTHR43327">
    <property type="entry name" value="STOMATIN-LIKE PROTEIN 2, MITOCHONDRIAL"/>
    <property type="match status" value="1"/>
</dbReference>
<dbReference type="Gene3D" id="3.30.479.30">
    <property type="entry name" value="Band 7 domain"/>
    <property type="match status" value="1"/>
</dbReference>
<proteinExistence type="predicted"/>
<dbReference type="InterPro" id="IPR001107">
    <property type="entry name" value="Band_7"/>
</dbReference>
<evidence type="ECO:0000256" key="1">
    <source>
        <dbReference type="ARBA" id="ARBA00004167"/>
    </source>
</evidence>
<dbReference type="SMART" id="SM00244">
    <property type="entry name" value="PHB"/>
    <property type="match status" value="1"/>
</dbReference>
<feature type="domain" description="Band 7" evidence="2">
    <location>
        <begin position="22"/>
        <end position="257"/>
    </location>
</feature>
<sequence length="347" mass="37818">MFFLVGLLMGVGFYAALKILMGCLYTVRPDQRAVVTTFGAVNRLGAGSDAATMSDDERERYEYPQVQVIGPGGPYFKLPWQRVHKVSVATQTVDLTWDPSKAQDTIEAVTKDNLTTGVNGQIRYRVSENNLYPYLFGVESPLEHVMGYFVSVLRERIANFVDPKGQSLLADAVAETEAIAGAGEGDSESTVETKASAVELSEGVSINDLRKNLPLLNQYMEEQCRSTTGRYGIELDAALITEIDPPAEVDRALSAINSTRNQVAADISTARADAEQQITMSARAVEIATNNAQAEVAPLHELANTLISIKSEGGSDCLKAYLRNLRVPLYKNTERILQTDSKSEGKA</sequence>
<protein>
    <submittedName>
        <fullName evidence="3">SPFH domain-containing protein</fullName>
    </submittedName>
</protein>
<evidence type="ECO:0000313" key="3">
    <source>
        <dbReference type="EMBL" id="MCC9641211.1"/>
    </source>
</evidence>
<reference evidence="3" key="1">
    <citation type="submission" date="2021-11" db="EMBL/GenBank/DDBJ databases">
        <title>Genome sequence.</title>
        <authorList>
            <person name="Sun Q."/>
        </authorList>
    </citation>
    <scope>NUCLEOTIDE SEQUENCE</scope>
    <source>
        <strain evidence="3">JC740</strain>
    </source>
</reference>
<dbReference type="PANTHER" id="PTHR43327:SF47">
    <property type="entry name" value="BAND 7 PROTEIN"/>
    <property type="match status" value="1"/>
</dbReference>
<dbReference type="InterPro" id="IPR036013">
    <property type="entry name" value="Band_7/SPFH_dom_sf"/>
</dbReference>
<name>A0ABS8NCD9_9BACT</name>
<evidence type="ECO:0000313" key="4">
    <source>
        <dbReference type="Proteomes" id="UP001430306"/>
    </source>
</evidence>
<dbReference type="RefSeq" id="WP_230271203.1">
    <property type="nucleotide sequence ID" value="NZ_JAJKFW010000006.1"/>
</dbReference>
<dbReference type="Pfam" id="PF01145">
    <property type="entry name" value="Band_7"/>
    <property type="match status" value="2"/>
</dbReference>
<gene>
    <name evidence="3" type="ORF">LOC71_02920</name>
</gene>
<keyword evidence="4" id="KW-1185">Reference proteome</keyword>
<dbReference type="SUPFAM" id="SSF117892">
    <property type="entry name" value="Band 7/SPFH domain"/>
    <property type="match status" value="1"/>
</dbReference>
<comment type="subcellular location">
    <subcellularLocation>
        <location evidence="1">Membrane</location>
        <topology evidence="1">Single-pass membrane protein</topology>
    </subcellularLocation>
</comment>
<accession>A0ABS8NCD9</accession>
<dbReference type="Proteomes" id="UP001430306">
    <property type="component" value="Unassembled WGS sequence"/>
</dbReference>
<dbReference type="EMBL" id="JAJKFW010000006">
    <property type="protein sequence ID" value="MCC9641211.1"/>
    <property type="molecule type" value="Genomic_DNA"/>
</dbReference>
<comment type="caution">
    <text evidence="3">The sequence shown here is derived from an EMBL/GenBank/DDBJ whole genome shotgun (WGS) entry which is preliminary data.</text>
</comment>
<dbReference type="InterPro" id="IPR050710">
    <property type="entry name" value="Band7/mec-2_domain"/>
</dbReference>
<organism evidence="3 4">
    <name type="scientific">Rhodopirellula halodulae</name>
    <dbReference type="NCBI Taxonomy" id="2894198"/>
    <lineage>
        <taxon>Bacteria</taxon>
        <taxon>Pseudomonadati</taxon>
        <taxon>Planctomycetota</taxon>
        <taxon>Planctomycetia</taxon>
        <taxon>Pirellulales</taxon>
        <taxon>Pirellulaceae</taxon>
        <taxon>Rhodopirellula</taxon>
    </lineage>
</organism>